<dbReference type="Proteomes" id="UP000179118">
    <property type="component" value="Unassembled WGS sequence"/>
</dbReference>
<accession>A0A1G2S8C8</accession>
<comment type="caution">
    <text evidence="1">The sequence shown here is derived from an EMBL/GenBank/DDBJ whole genome shotgun (WGS) entry which is preliminary data.</text>
</comment>
<name>A0A1G2S8C8_9BACT</name>
<protein>
    <submittedName>
        <fullName evidence="1">Uncharacterized protein</fullName>
    </submittedName>
</protein>
<organism evidence="1 2">
    <name type="scientific">Candidatus Yonathbacteria bacterium RIFCSPHIGHO2_02_FULL_44_14</name>
    <dbReference type="NCBI Taxonomy" id="1802724"/>
    <lineage>
        <taxon>Bacteria</taxon>
        <taxon>Candidatus Yonathiibacteriota</taxon>
    </lineage>
</organism>
<evidence type="ECO:0000313" key="2">
    <source>
        <dbReference type="Proteomes" id="UP000179118"/>
    </source>
</evidence>
<dbReference type="EMBL" id="MHUT01000012">
    <property type="protein sequence ID" value="OHA80958.1"/>
    <property type="molecule type" value="Genomic_DNA"/>
</dbReference>
<gene>
    <name evidence="1" type="ORF">A3D51_02970</name>
</gene>
<proteinExistence type="predicted"/>
<reference evidence="1 2" key="1">
    <citation type="journal article" date="2016" name="Nat. Commun.">
        <title>Thousands of microbial genomes shed light on interconnected biogeochemical processes in an aquifer system.</title>
        <authorList>
            <person name="Anantharaman K."/>
            <person name="Brown C.T."/>
            <person name="Hug L.A."/>
            <person name="Sharon I."/>
            <person name="Castelle C.J."/>
            <person name="Probst A.J."/>
            <person name="Thomas B.C."/>
            <person name="Singh A."/>
            <person name="Wilkins M.J."/>
            <person name="Karaoz U."/>
            <person name="Brodie E.L."/>
            <person name="Williams K.H."/>
            <person name="Hubbard S.S."/>
            <person name="Banfield J.F."/>
        </authorList>
    </citation>
    <scope>NUCLEOTIDE SEQUENCE [LARGE SCALE GENOMIC DNA]</scope>
</reference>
<dbReference type="AlphaFoldDB" id="A0A1G2S8C8"/>
<sequence length="66" mass="7825">MRRRSNKIIFYKKYYGKRQRRTQGKKEAKEGSKEIIKPKKIPSHLRVAGDFYVAHALCLLFCKIVV</sequence>
<evidence type="ECO:0000313" key="1">
    <source>
        <dbReference type="EMBL" id="OHA80958.1"/>
    </source>
</evidence>